<proteinExistence type="predicted"/>
<dbReference type="CDD" id="cd06567">
    <property type="entry name" value="Peptidase_S41"/>
    <property type="match status" value="1"/>
</dbReference>
<feature type="compositionally biased region" description="Basic and acidic residues" evidence="1">
    <location>
        <begin position="446"/>
        <end position="456"/>
    </location>
</feature>
<evidence type="ECO:0000313" key="4">
    <source>
        <dbReference type="EMBL" id="GBF06524.1"/>
    </source>
</evidence>
<sequence length="463" mass="48727">MPTRHRARLLALALLASLTAGASPATDIFDAATQAVQSRYYGWSTADRKELGTKYAAVLAQKCAPQGDACDYATGRTVLSDMFTELGDPHTNIRDAEGAERIAEVTFNRAVNRTGVRVVRVSGGLLVVSLMPGSPAESAGVRRFDLLTTVNGQPAGKDAGGKNLAIGPNEFVRLERAGMPLRVTVRRAGTPDRDLTLGTASLQARDEPTLSWTGPEGKTAVIDYPTFLASDSSELFLKRVGEARDAGAKALVVDLRYNGGGSLDQCVAAASTFGPVLYKTRWQGGSYTYGGLLGEETLPFLARAARPDRNVWPGPLAVLVGPNTASCAEVFTYYARQAGAIVVGEKTRGVGNSGVVFQPMPDGGVLSVTVLRAYTDGDQPLPDAITPEVAAPTDIGVLTTQGRDTTLEAALTALRALAGQKRPIGSAQTYPSQARDANLGVGTPGREQKVTPDRVLHGKAPVH</sequence>
<dbReference type="AlphaFoldDB" id="A0A2I9CWV6"/>
<dbReference type="GO" id="GO:0030288">
    <property type="term" value="C:outer membrane-bounded periplasmic space"/>
    <property type="evidence" value="ECO:0007669"/>
    <property type="project" value="TreeGrafter"/>
</dbReference>
<dbReference type="Gene3D" id="3.90.226.10">
    <property type="entry name" value="2-enoyl-CoA Hydratase, Chain A, domain 1"/>
    <property type="match status" value="1"/>
</dbReference>
<dbReference type="PANTHER" id="PTHR32060:SF30">
    <property type="entry name" value="CARBOXY-TERMINAL PROCESSING PROTEASE CTPA"/>
    <property type="match status" value="1"/>
</dbReference>
<dbReference type="Gene3D" id="2.30.42.10">
    <property type="match status" value="1"/>
</dbReference>
<gene>
    <name evidence="4" type="ORF">DAERI_090110</name>
</gene>
<protein>
    <submittedName>
        <fullName evidence="4">Peptidase S41</fullName>
    </submittedName>
</protein>
<dbReference type="Proteomes" id="UP000236569">
    <property type="component" value="Unassembled WGS sequence"/>
</dbReference>
<dbReference type="InterPro" id="IPR029045">
    <property type="entry name" value="ClpP/crotonase-like_dom_sf"/>
</dbReference>
<evidence type="ECO:0000256" key="1">
    <source>
        <dbReference type="SAM" id="MobiDB-lite"/>
    </source>
</evidence>
<dbReference type="InterPro" id="IPR005151">
    <property type="entry name" value="Tail-specific_protease"/>
</dbReference>
<dbReference type="GO" id="GO:0007165">
    <property type="term" value="P:signal transduction"/>
    <property type="evidence" value="ECO:0007669"/>
    <property type="project" value="TreeGrafter"/>
</dbReference>
<comment type="caution">
    <text evidence="4">The sequence shown here is derived from an EMBL/GenBank/DDBJ whole genome shotgun (WGS) entry which is preliminary data.</text>
</comment>
<dbReference type="Pfam" id="PF03572">
    <property type="entry name" value="Peptidase_S41"/>
    <property type="match status" value="1"/>
</dbReference>
<dbReference type="GO" id="GO:0008236">
    <property type="term" value="F:serine-type peptidase activity"/>
    <property type="evidence" value="ECO:0007669"/>
    <property type="project" value="InterPro"/>
</dbReference>
<dbReference type="SMART" id="SM00228">
    <property type="entry name" value="PDZ"/>
    <property type="match status" value="1"/>
</dbReference>
<keyword evidence="2" id="KW-0732">Signal</keyword>
<dbReference type="PROSITE" id="PS50106">
    <property type="entry name" value="PDZ"/>
    <property type="match status" value="1"/>
</dbReference>
<dbReference type="SUPFAM" id="SSF50156">
    <property type="entry name" value="PDZ domain-like"/>
    <property type="match status" value="1"/>
</dbReference>
<feature type="signal peptide" evidence="2">
    <location>
        <begin position="1"/>
        <end position="22"/>
    </location>
</feature>
<dbReference type="EMBL" id="BFAG01000009">
    <property type="protein sequence ID" value="GBF06524.1"/>
    <property type="molecule type" value="Genomic_DNA"/>
</dbReference>
<evidence type="ECO:0000313" key="5">
    <source>
        <dbReference type="Proteomes" id="UP000236569"/>
    </source>
</evidence>
<dbReference type="GO" id="GO:0006508">
    <property type="term" value="P:proteolysis"/>
    <property type="evidence" value="ECO:0007669"/>
    <property type="project" value="InterPro"/>
</dbReference>
<feature type="chain" id="PRO_5014460666" evidence="2">
    <location>
        <begin position="23"/>
        <end position="463"/>
    </location>
</feature>
<dbReference type="PANTHER" id="PTHR32060">
    <property type="entry name" value="TAIL-SPECIFIC PROTEASE"/>
    <property type="match status" value="1"/>
</dbReference>
<dbReference type="SUPFAM" id="SSF52096">
    <property type="entry name" value="ClpP/crotonase"/>
    <property type="match status" value="1"/>
</dbReference>
<feature type="domain" description="PDZ" evidence="3">
    <location>
        <begin position="104"/>
        <end position="154"/>
    </location>
</feature>
<dbReference type="InterPro" id="IPR001478">
    <property type="entry name" value="PDZ"/>
</dbReference>
<accession>A0A2I9CWV6</accession>
<evidence type="ECO:0000256" key="2">
    <source>
        <dbReference type="SAM" id="SignalP"/>
    </source>
</evidence>
<dbReference type="SMART" id="SM00245">
    <property type="entry name" value="TSPc"/>
    <property type="match status" value="1"/>
</dbReference>
<dbReference type="InterPro" id="IPR036034">
    <property type="entry name" value="PDZ_sf"/>
</dbReference>
<keyword evidence="5" id="KW-1185">Reference proteome</keyword>
<dbReference type="RefSeq" id="WP_235610379.1">
    <property type="nucleotide sequence ID" value="NZ_BFAG01000009.1"/>
</dbReference>
<evidence type="ECO:0000259" key="3">
    <source>
        <dbReference type="PROSITE" id="PS50106"/>
    </source>
</evidence>
<feature type="region of interest" description="Disordered" evidence="1">
    <location>
        <begin position="423"/>
        <end position="463"/>
    </location>
</feature>
<reference evidence="5" key="1">
    <citation type="submission" date="2018-01" db="EMBL/GenBank/DDBJ databases">
        <title>Draft Genome Sequence of the Radioresistant Bacterium Deinococcus aerius TR0125, Isolated from the Higher Atmosphere above Japan.</title>
        <authorList>
            <person name="Satoh K."/>
            <person name="Arai H."/>
            <person name="Sanzen T."/>
            <person name="Kawaguchi Y."/>
            <person name="Hayashi H."/>
            <person name="Yokobori S."/>
            <person name="Yamagishi A."/>
            <person name="Oono Y."/>
            <person name="Narumi I."/>
        </authorList>
    </citation>
    <scope>NUCLEOTIDE SEQUENCE [LARGE SCALE GENOMIC DNA]</scope>
    <source>
        <strain evidence="5">TR0125</strain>
    </source>
</reference>
<name>A0A2I9CWV6_9DEIO</name>
<organism evidence="4 5">
    <name type="scientific">Deinococcus aerius</name>
    <dbReference type="NCBI Taxonomy" id="200253"/>
    <lineage>
        <taxon>Bacteria</taxon>
        <taxon>Thermotogati</taxon>
        <taxon>Deinococcota</taxon>
        <taxon>Deinococci</taxon>
        <taxon>Deinococcales</taxon>
        <taxon>Deinococcaceae</taxon>
        <taxon>Deinococcus</taxon>
    </lineage>
</organism>
<dbReference type="GO" id="GO:0004175">
    <property type="term" value="F:endopeptidase activity"/>
    <property type="evidence" value="ECO:0007669"/>
    <property type="project" value="TreeGrafter"/>
</dbReference>